<dbReference type="InterPro" id="IPR057666">
    <property type="entry name" value="DrpA_SLOG"/>
</dbReference>
<dbReference type="PANTHER" id="PTHR43022:SF1">
    <property type="entry name" value="PROTEIN SMF"/>
    <property type="match status" value="1"/>
</dbReference>
<accession>A0A2X2W8G7</accession>
<dbReference type="Proteomes" id="UP000251584">
    <property type="component" value="Unassembled WGS sequence"/>
</dbReference>
<evidence type="ECO:0000259" key="2">
    <source>
        <dbReference type="Pfam" id="PF02481"/>
    </source>
</evidence>
<organism evidence="4 5">
    <name type="scientific">Citrobacter koseri</name>
    <name type="common">Citrobacter diversus</name>
    <dbReference type="NCBI Taxonomy" id="545"/>
    <lineage>
        <taxon>Bacteria</taxon>
        <taxon>Pseudomonadati</taxon>
        <taxon>Pseudomonadota</taxon>
        <taxon>Gammaproteobacteria</taxon>
        <taxon>Enterobacterales</taxon>
        <taxon>Enterobacteriaceae</taxon>
        <taxon>Citrobacter</taxon>
    </lineage>
</organism>
<evidence type="ECO:0000256" key="1">
    <source>
        <dbReference type="ARBA" id="ARBA00006525"/>
    </source>
</evidence>
<gene>
    <name evidence="4" type="ORF">NCTC10786_03969</name>
</gene>
<dbReference type="PANTHER" id="PTHR43022">
    <property type="entry name" value="PROTEIN SMF"/>
    <property type="match status" value="1"/>
</dbReference>
<dbReference type="GO" id="GO:0009294">
    <property type="term" value="P:DNA-mediated transformation"/>
    <property type="evidence" value="ECO:0007669"/>
    <property type="project" value="InterPro"/>
</dbReference>
<dbReference type="Pfam" id="PF02481">
    <property type="entry name" value="DNA_processg_A"/>
    <property type="match status" value="1"/>
</dbReference>
<evidence type="ECO:0000259" key="3">
    <source>
        <dbReference type="Pfam" id="PF25317"/>
    </source>
</evidence>
<feature type="domain" description="Smf/DprA SAM" evidence="3">
    <location>
        <begin position="1"/>
        <end position="64"/>
    </location>
</feature>
<comment type="similarity">
    <text evidence="1">Belongs to the DprA/Smf family.</text>
</comment>
<dbReference type="InterPro" id="IPR003488">
    <property type="entry name" value="DprA"/>
</dbReference>
<dbReference type="InterPro" id="IPR057338">
    <property type="entry name" value="DprA_SAM"/>
</dbReference>
<dbReference type="Pfam" id="PF25317">
    <property type="entry name" value="SAM_SMF"/>
    <property type="match status" value="1"/>
</dbReference>
<reference evidence="4 5" key="1">
    <citation type="submission" date="2018-06" db="EMBL/GenBank/DDBJ databases">
        <authorList>
            <consortium name="Pathogen Informatics"/>
            <person name="Doyle S."/>
        </authorList>
    </citation>
    <scope>NUCLEOTIDE SEQUENCE [LARGE SCALE GENOMIC DNA]</scope>
    <source>
        <strain evidence="4 5">NCTC10786</strain>
    </source>
</reference>
<dbReference type="AlphaFoldDB" id="A0A2X2W8G7"/>
<dbReference type="EMBL" id="UAVY01000007">
    <property type="protein sequence ID" value="SQB37168.1"/>
    <property type="molecule type" value="Genomic_DNA"/>
</dbReference>
<proteinExistence type="inferred from homology"/>
<protein>
    <submittedName>
        <fullName evidence="4">DNA protecting protein DprA</fullName>
    </submittedName>
</protein>
<feature type="domain" description="Smf/DprA SLOG" evidence="2">
    <location>
        <begin position="74"/>
        <end position="125"/>
    </location>
</feature>
<evidence type="ECO:0000313" key="4">
    <source>
        <dbReference type="EMBL" id="SQB37168.1"/>
    </source>
</evidence>
<name>A0A2X2W8G7_CITKO</name>
<sequence>MTRTEIWLRLMHVSELYGDAMLSIANLLIQQRQIDKTLLQNAGLTSRQAERFLTVPQKALDDAQHWLEQPHHHLILAGSARYPAQLNAIADYPGAFFVAGDPECLQNFQLGVVGSRTPSWYGERWGAFVL</sequence>
<dbReference type="Gene3D" id="3.40.50.450">
    <property type="match status" value="1"/>
</dbReference>
<evidence type="ECO:0000313" key="5">
    <source>
        <dbReference type="Proteomes" id="UP000251584"/>
    </source>
</evidence>